<evidence type="ECO:0000313" key="2">
    <source>
        <dbReference type="EMBL" id="CAB4134051.1"/>
    </source>
</evidence>
<reference evidence="2" key="1">
    <citation type="submission" date="2020-04" db="EMBL/GenBank/DDBJ databases">
        <authorList>
            <person name="Chiriac C."/>
            <person name="Salcher M."/>
            <person name="Ghai R."/>
            <person name="Kavagutti S V."/>
        </authorList>
    </citation>
    <scope>NUCLEOTIDE SEQUENCE</scope>
</reference>
<dbReference type="EMBL" id="LR796283">
    <property type="protein sequence ID" value="CAB4134051.1"/>
    <property type="molecule type" value="Genomic_DNA"/>
</dbReference>
<name>A0A6J5LIQ4_9CAUD</name>
<protein>
    <submittedName>
        <fullName evidence="2">Uncharacterized protein</fullName>
    </submittedName>
</protein>
<evidence type="ECO:0000313" key="1">
    <source>
        <dbReference type="EMBL" id="CAB4127716.1"/>
    </source>
</evidence>
<proteinExistence type="predicted"/>
<accession>A0A6J5LIQ4</accession>
<gene>
    <name evidence="2" type="ORF">UFOVP269_3</name>
    <name evidence="1" type="ORF">UFOVP98_3</name>
</gene>
<organism evidence="2">
    <name type="scientific">uncultured Caudovirales phage</name>
    <dbReference type="NCBI Taxonomy" id="2100421"/>
    <lineage>
        <taxon>Viruses</taxon>
        <taxon>Duplodnaviria</taxon>
        <taxon>Heunggongvirae</taxon>
        <taxon>Uroviricota</taxon>
        <taxon>Caudoviricetes</taxon>
        <taxon>Peduoviridae</taxon>
        <taxon>Maltschvirus</taxon>
        <taxon>Maltschvirus maltsch</taxon>
    </lineage>
</organism>
<dbReference type="EMBL" id="LR796217">
    <property type="protein sequence ID" value="CAB4127716.1"/>
    <property type="molecule type" value="Genomic_DNA"/>
</dbReference>
<sequence>MISWGFAFGFSDLAVLDTLFVKPSIYIYVSGDAGDIVYENTAGLAQYFPGAQANGLYPIAARRILTSGIVNGNSQTTTATDLVYCSTNIP</sequence>